<protein>
    <recommendedName>
        <fullName evidence="2">Ig-like domain-containing protein</fullName>
    </recommendedName>
</protein>
<accession>A0A8C4DRN1</accession>
<evidence type="ECO:0000259" key="2">
    <source>
        <dbReference type="PROSITE" id="PS50835"/>
    </source>
</evidence>
<reference evidence="3" key="1">
    <citation type="submission" date="2025-08" db="UniProtKB">
        <authorList>
            <consortium name="Ensembl"/>
        </authorList>
    </citation>
    <scope>IDENTIFICATION</scope>
</reference>
<evidence type="ECO:0000313" key="3">
    <source>
        <dbReference type="Ensembl" id="ENSDLAP00005005593.2"/>
    </source>
</evidence>
<dbReference type="InterPro" id="IPR003597">
    <property type="entry name" value="Ig_C1-set"/>
</dbReference>
<dbReference type="InterPro" id="IPR036179">
    <property type="entry name" value="Ig-like_dom_sf"/>
</dbReference>
<dbReference type="InterPro" id="IPR050380">
    <property type="entry name" value="Immune_Resp_Modulators"/>
</dbReference>
<dbReference type="Ensembl" id="ENSDLAT00005005890.2">
    <property type="protein sequence ID" value="ENSDLAP00005005593.2"/>
    <property type="gene ID" value="ENSDLAG00005002653.2"/>
</dbReference>
<feature type="domain" description="Ig-like" evidence="2">
    <location>
        <begin position="214"/>
        <end position="296"/>
    </location>
</feature>
<feature type="domain" description="Ig-like" evidence="2">
    <location>
        <begin position="6"/>
        <end position="98"/>
    </location>
</feature>
<dbReference type="InterPro" id="IPR007110">
    <property type="entry name" value="Ig-like_dom"/>
</dbReference>
<evidence type="ECO:0000313" key="4">
    <source>
        <dbReference type="Proteomes" id="UP000694389"/>
    </source>
</evidence>
<dbReference type="CDD" id="cd00098">
    <property type="entry name" value="IgC1"/>
    <property type="match status" value="1"/>
</dbReference>
<keyword evidence="1" id="KW-0393">Immunoglobulin domain</keyword>
<dbReference type="CDD" id="cd21819">
    <property type="entry name" value="IgC1_CH1_IgM"/>
    <property type="match status" value="1"/>
</dbReference>
<dbReference type="PROSITE" id="PS00290">
    <property type="entry name" value="IG_MHC"/>
    <property type="match status" value="1"/>
</dbReference>
<feature type="domain" description="Ig-like" evidence="2">
    <location>
        <begin position="105"/>
        <end position="201"/>
    </location>
</feature>
<dbReference type="Proteomes" id="UP000694389">
    <property type="component" value="Unassembled WGS sequence"/>
</dbReference>
<dbReference type="InterPro" id="IPR013783">
    <property type="entry name" value="Ig-like_fold"/>
</dbReference>
<dbReference type="SUPFAM" id="SSF48726">
    <property type="entry name" value="Immunoglobulin"/>
    <property type="match status" value="3"/>
</dbReference>
<proteinExistence type="predicted"/>
<dbReference type="InterPro" id="IPR003006">
    <property type="entry name" value="Ig/MHC_CS"/>
</dbReference>
<dbReference type="GeneTree" id="ENSGT00940000161491"/>
<sequence>GTPIKPTVFPLMQCGSGSGDTVTLGCLATGFTPSSLTYSWTKGGTPLTDFIQYPAVQKNNVYTGVSQIQVSRQDLDARQTFQCAVTHAAGNAQTGIVSTIIVVSPNITLYPVWEGELGSSPVRLICTLSGFFPDKLSVSWQQNNQRLNIVPIQRKLQSVEGMEKTFSLSSEIEPNMKQWSDGSSFTCKSNHNNKESIKTISFCQRKYVQLLSHCTICNRYIIHVLRLKNDFLPKDLTINWKKNQQEVTDFSYWGPKSNVNLYSAVSVLKVKNTDWDSNDVYTCVAKHRGKQYKKIASKGTSTVIT</sequence>
<dbReference type="Gene3D" id="2.60.40.10">
    <property type="entry name" value="Immunoglobulins"/>
    <property type="match status" value="3"/>
</dbReference>
<dbReference type="PROSITE" id="PS50835">
    <property type="entry name" value="IG_LIKE"/>
    <property type="match status" value="3"/>
</dbReference>
<reference evidence="3" key="2">
    <citation type="submission" date="2025-09" db="UniProtKB">
        <authorList>
            <consortium name="Ensembl"/>
        </authorList>
    </citation>
    <scope>IDENTIFICATION</scope>
</reference>
<evidence type="ECO:0000256" key="1">
    <source>
        <dbReference type="ARBA" id="ARBA00023319"/>
    </source>
</evidence>
<organism evidence="3 4">
    <name type="scientific">Dicentrarchus labrax</name>
    <name type="common">European seabass</name>
    <name type="synonym">Morone labrax</name>
    <dbReference type="NCBI Taxonomy" id="13489"/>
    <lineage>
        <taxon>Eukaryota</taxon>
        <taxon>Metazoa</taxon>
        <taxon>Chordata</taxon>
        <taxon>Craniata</taxon>
        <taxon>Vertebrata</taxon>
        <taxon>Euteleostomi</taxon>
        <taxon>Actinopterygii</taxon>
        <taxon>Neopterygii</taxon>
        <taxon>Teleostei</taxon>
        <taxon>Neoteleostei</taxon>
        <taxon>Acanthomorphata</taxon>
        <taxon>Eupercaria</taxon>
        <taxon>Moronidae</taxon>
        <taxon>Dicentrarchus</taxon>
    </lineage>
</organism>
<dbReference type="PANTHER" id="PTHR23411">
    <property type="entry name" value="TAPASIN"/>
    <property type="match status" value="1"/>
</dbReference>
<dbReference type="Pfam" id="PF07654">
    <property type="entry name" value="C1-set"/>
    <property type="match status" value="3"/>
</dbReference>
<dbReference type="AlphaFoldDB" id="A0A8C4DRN1"/>
<name>A0A8C4DRN1_DICLA</name>
<keyword evidence="4" id="KW-1185">Reference proteome</keyword>
<dbReference type="SMART" id="SM00407">
    <property type="entry name" value="IGc1"/>
    <property type="match status" value="3"/>
</dbReference>
<dbReference type="FunFam" id="2.60.40.10:FF:002350">
    <property type="entry name" value="Immunoglobulin heavy variable 1-4"/>
    <property type="match status" value="1"/>
</dbReference>